<feature type="transmembrane region" description="Helical" evidence="1">
    <location>
        <begin position="15"/>
        <end position="36"/>
    </location>
</feature>
<comment type="caution">
    <text evidence="2">The sequence shown here is derived from an EMBL/GenBank/DDBJ whole genome shotgun (WGS) entry which is preliminary data.</text>
</comment>
<keyword evidence="1" id="KW-0812">Transmembrane</keyword>
<sequence>MGNSNTGVVIENEHLFRSLICAPVAIFFALLAQQWITTSGAIVMSVIFVIIALIFMLSTLSYAAYYTNERFEGKAEPLFKNNNLSKFVVFTLLTALLVPVAVNVVPSEAHMVFKVIFTLSALYVVLSALAFAAFYTNDYFAESS</sequence>
<evidence type="ECO:0000313" key="3">
    <source>
        <dbReference type="Proteomes" id="UP000568664"/>
    </source>
</evidence>
<evidence type="ECO:0000313" key="2">
    <source>
        <dbReference type="EMBL" id="NMP32329.1"/>
    </source>
</evidence>
<organism evidence="2 3">
    <name type="scientific">Thalassotalea algicola</name>
    <dbReference type="NCBI Taxonomy" id="2716224"/>
    <lineage>
        <taxon>Bacteria</taxon>
        <taxon>Pseudomonadati</taxon>
        <taxon>Pseudomonadota</taxon>
        <taxon>Gammaproteobacteria</taxon>
        <taxon>Alteromonadales</taxon>
        <taxon>Colwelliaceae</taxon>
        <taxon>Thalassotalea</taxon>
    </lineage>
</organism>
<evidence type="ECO:0000256" key="1">
    <source>
        <dbReference type="SAM" id="Phobius"/>
    </source>
</evidence>
<dbReference type="RefSeq" id="WP_169075673.1">
    <property type="nucleotide sequence ID" value="NZ_JABBXH010000004.1"/>
</dbReference>
<keyword evidence="1" id="KW-1133">Transmembrane helix</keyword>
<keyword evidence="1" id="KW-0472">Membrane</keyword>
<protein>
    <submittedName>
        <fullName evidence="2">Uncharacterized protein</fullName>
    </submittedName>
</protein>
<feature type="transmembrane region" description="Helical" evidence="1">
    <location>
        <begin position="87"/>
        <end position="105"/>
    </location>
</feature>
<feature type="transmembrane region" description="Helical" evidence="1">
    <location>
        <begin position="111"/>
        <end position="135"/>
    </location>
</feature>
<dbReference type="Proteomes" id="UP000568664">
    <property type="component" value="Unassembled WGS sequence"/>
</dbReference>
<gene>
    <name evidence="2" type="ORF">HII17_12225</name>
</gene>
<keyword evidence="3" id="KW-1185">Reference proteome</keyword>
<feature type="transmembrane region" description="Helical" evidence="1">
    <location>
        <begin position="42"/>
        <end position="66"/>
    </location>
</feature>
<name>A0A7Y0Q6T0_9GAMM</name>
<accession>A0A7Y0Q6T0</accession>
<proteinExistence type="predicted"/>
<dbReference type="AlphaFoldDB" id="A0A7Y0Q6T0"/>
<reference evidence="2 3" key="1">
    <citation type="submission" date="2020-04" db="EMBL/GenBank/DDBJ databases">
        <title>Thalassotalea sp. M1531, isolated from the surface of marine red alga.</title>
        <authorList>
            <person name="Pang L."/>
            <person name="Lu D.-C."/>
        </authorList>
    </citation>
    <scope>NUCLEOTIDE SEQUENCE [LARGE SCALE GENOMIC DNA]</scope>
    <source>
        <strain evidence="2 3">M1531</strain>
    </source>
</reference>
<dbReference type="EMBL" id="JABBXH010000004">
    <property type="protein sequence ID" value="NMP32329.1"/>
    <property type="molecule type" value="Genomic_DNA"/>
</dbReference>